<dbReference type="AlphaFoldDB" id="A0A167W1H6"/>
<reference evidence="2" key="1">
    <citation type="journal article" date="2014" name="Genome Announc.">
        <title>Complete sequencing and chromosome-scale genome assembly of the industrial progenitor strain P2niaD18 from the penicillin producer Penicillium chrysogenum.</title>
        <authorList>
            <person name="Specht T."/>
            <person name="Dahlmann T.A."/>
            <person name="Zadra I."/>
            <person name="Kurnsteiner H."/>
            <person name="Kuck U."/>
        </authorList>
    </citation>
    <scope>NUCLEOTIDE SEQUENCE [LARGE SCALE GENOMIC DNA]</scope>
    <source>
        <strain evidence="2">P2niaD18</strain>
    </source>
</reference>
<dbReference type="Proteomes" id="UP000076449">
    <property type="component" value="Chromosome I"/>
</dbReference>
<gene>
    <name evidence="2" type="ORF">EN45_012790</name>
</gene>
<protein>
    <submittedName>
        <fullName evidence="2">Elongation factor</fullName>
    </submittedName>
</protein>
<dbReference type="GO" id="GO:0003746">
    <property type="term" value="F:translation elongation factor activity"/>
    <property type="evidence" value="ECO:0007669"/>
    <property type="project" value="UniProtKB-KW"/>
</dbReference>
<evidence type="ECO:0000313" key="2">
    <source>
        <dbReference type="EMBL" id="KZN91150.1"/>
    </source>
</evidence>
<dbReference type="PhylomeDB" id="A0A167W1H6"/>
<sequence>MADRERPTHEGHGHEEEETFDSDYDEGDAVLARGYPRNHHNLVKHGFRPIWTYHEGYPEDEIPADIQEWLDENGQRKSTEIIGPLRSLAWLAGLDELVQAIDHPAYVIEDDIEVVPFGAGLLWPVDKRAEEGTVPPMIWAKASGNNPPIMSSPLVTTVTSTVPTAIKGELETHSLRDLYPASRVKAQDPVKCVKIRFDKNLNRLEANIRKLIGAPLESENLWFRGLNLSALESTLACFFPERSSQNAENEFGPGFYTANTLHFALGYIRTGGAIMVFKDPDMHSTNVWEPDLESWNAWVARWKHLPLEIAQQQIPVEYASADFIKGAISSSAQTGRRVPTQSEDIQLVACSYKGCKALSESLELIIFGVLLVLLFPVVAYRETVAGESSMTAQPIEEEVSLAIESGKISPRDDWSSLLFALYF</sequence>
<name>A0A167W1H6_PENCH</name>
<organism evidence="2">
    <name type="scientific">Penicillium chrysogenum</name>
    <name type="common">Penicillium notatum</name>
    <dbReference type="NCBI Taxonomy" id="5076"/>
    <lineage>
        <taxon>Eukaryota</taxon>
        <taxon>Fungi</taxon>
        <taxon>Dikarya</taxon>
        <taxon>Ascomycota</taxon>
        <taxon>Pezizomycotina</taxon>
        <taxon>Eurotiomycetes</taxon>
        <taxon>Eurotiomycetidae</taxon>
        <taxon>Eurotiales</taxon>
        <taxon>Aspergillaceae</taxon>
        <taxon>Penicillium</taxon>
        <taxon>Penicillium chrysogenum species complex</taxon>
    </lineage>
</organism>
<proteinExistence type="predicted"/>
<accession>A0A167W1H6</accession>
<evidence type="ECO:0000256" key="1">
    <source>
        <dbReference type="SAM" id="MobiDB-lite"/>
    </source>
</evidence>
<feature type="compositionally biased region" description="Basic and acidic residues" evidence="1">
    <location>
        <begin position="1"/>
        <end position="15"/>
    </location>
</feature>
<feature type="region of interest" description="Disordered" evidence="1">
    <location>
        <begin position="1"/>
        <end position="24"/>
    </location>
</feature>
<keyword evidence="2" id="KW-0251">Elongation factor</keyword>
<keyword evidence="2" id="KW-0648">Protein biosynthesis</keyword>
<dbReference type="EMBL" id="CM002798">
    <property type="protein sequence ID" value="KZN91150.1"/>
    <property type="molecule type" value="Genomic_DNA"/>
</dbReference>